<feature type="region of interest" description="Disordered" evidence="1">
    <location>
        <begin position="69"/>
        <end position="101"/>
    </location>
</feature>
<dbReference type="EMBL" id="BKCP01006860">
    <property type="protein sequence ID" value="GER44272.1"/>
    <property type="molecule type" value="Genomic_DNA"/>
</dbReference>
<sequence>EIKLPSRQVSEPELYRPTHGVKKVLVNKWYTVGRVKGDSMVNYKHHGEPYVAEEIMNEANDTEVETVGGGATYELNNDESGDESDSDYSENDEEQQAYDKLKSRTCPQVLVSSCKKMNAAQKRAINEIGFG</sequence>
<feature type="non-terminal residue" evidence="2">
    <location>
        <position position="1"/>
    </location>
</feature>
<reference evidence="3" key="1">
    <citation type="journal article" date="2019" name="Curr. Biol.">
        <title>Genome Sequence of Striga asiatica Provides Insight into the Evolution of Plant Parasitism.</title>
        <authorList>
            <person name="Yoshida S."/>
            <person name="Kim S."/>
            <person name="Wafula E.K."/>
            <person name="Tanskanen J."/>
            <person name="Kim Y.M."/>
            <person name="Honaas L."/>
            <person name="Yang Z."/>
            <person name="Spallek T."/>
            <person name="Conn C.E."/>
            <person name="Ichihashi Y."/>
            <person name="Cheong K."/>
            <person name="Cui S."/>
            <person name="Der J.P."/>
            <person name="Gundlach H."/>
            <person name="Jiao Y."/>
            <person name="Hori C."/>
            <person name="Ishida J.K."/>
            <person name="Kasahara H."/>
            <person name="Kiba T."/>
            <person name="Kim M.S."/>
            <person name="Koo N."/>
            <person name="Laohavisit A."/>
            <person name="Lee Y.H."/>
            <person name="Lumba S."/>
            <person name="McCourt P."/>
            <person name="Mortimer J.C."/>
            <person name="Mutuku J.M."/>
            <person name="Nomura T."/>
            <person name="Sasaki-Sekimoto Y."/>
            <person name="Seto Y."/>
            <person name="Wang Y."/>
            <person name="Wakatake T."/>
            <person name="Sakakibara H."/>
            <person name="Demura T."/>
            <person name="Yamaguchi S."/>
            <person name="Yoneyama K."/>
            <person name="Manabe R.I."/>
            <person name="Nelson D.C."/>
            <person name="Schulman A.H."/>
            <person name="Timko M.P."/>
            <person name="dePamphilis C.W."/>
            <person name="Choi D."/>
            <person name="Shirasu K."/>
        </authorList>
    </citation>
    <scope>NUCLEOTIDE SEQUENCE [LARGE SCALE GENOMIC DNA]</scope>
    <source>
        <strain evidence="3">cv. UVA1</strain>
    </source>
</reference>
<protein>
    <submittedName>
        <fullName evidence="2">Poly(A) binding protein 8</fullName>
    </submittedName>
</protein>
<organism evidence="2 3">
    <name type="scientific">Striga asiatica</name>
    <name type="common">Asiatic witchweed</name>
    <name type="synonym">Buchnera asiatica</name>
    <dbReference type="NCBI Taxonomy" id="4170"/>
    <lineage>
        <taxon>Eukaryota</taxon>
        <taxon>Viridiplantae</taxon>
        <taxon>Streptophyta</taxon>
        <taxon>Embryophyta</taxon>
        <taxon>Tracheophyta</taxon>
        <taxon>Spermatophyta</taxon>
        <taxon>Magnoliopsida</taxon>
        <taxon>eudicotyledons</taxon>
        <taxon>Gunneridae</taxon>
        <taxon>Pentapetalae</taxon>
        <taxon>asterids</taxon>
        <taxon>lamiids</taxon>
        <taxon>Lamiales</taxon>
        <taxon>Orobanchaceae</taxon>
        <taxon>Buchnereae</taxon>
        <taxon>Striga</taxon>
    </lineage>
</organism>
<proteinExistence type="predicted"/>
<keyword evidence="3" id="KW-1185">Reference proteome</keyword>
<name>A0A5A7QH98_STRAF</name>
<evidence type="ECO:0000256" key="1">
    <source>
        <dbReference type="SAM" id="MobiDB-lite"/>
    </source>
</evidence>
<dbReference type="Proteomes" id="UP000325081">
    <property type="component" value="Unassembled WGS sequence"/>
</dbReference>
<comment type="caution">
    <text evidence="2">The sequence shown here is derived from an EMBL/GenBank/DDBJ whole genome shotgun (WGS) entry which is preliminary data.</text>
</comment>
<gene>
    <name evidence="2" type="ORF">STAS_21172</name>
</gene>
<feature type="compositionally biased region" description="Acidic residues" evidence="1">
    <location>
        <begin position="76"/>
        <end position="96"/>
    </location>
</feature>
<dbReference type="AlphaFoldDB" id="A0A5A7QH98"/>
<evidence type="ECO:0000313" key="2">
    <source>
        <dbReference type="EMBL" id="GER44272.1"/>
    </source>
</evidence>
<feature type="non-terminal residue" evidence="2">
    <location>
        <position position="131"/>
    </location>
</feature>
<evidence type="ECO:0000313" key="3">
    <source>
        <dbReference type="Proteomes" id="UP000325081"/>
    </source>
</evidence>
<accession>A0A5A7QH98</accession>